<evidence type="ECO:0000313" key="1">
    <source>
        <dbReference type="EMBL" id="MBB4891995.1"/>
    </source>
</evidence>
<dbReference type="EMBL" id="JACHJH010000001">
    <property type="protein sequence ID" value="MBB4891995.1"/>
    <property type="molecule type" value="Genomic_DNA"/>
</dbReference>
<accession>A0A7W7PKQ0</accession>
<name>A0A7W7PKQ0_9ACTN</name>
<protein>
    <submittedName>
        <fullName evidence="1">Uncharacterized protein</fullName>
    </submittedName>
</protein>
<comment type="caution">
    <text evidence="1">The sequence shown here is derived from an EMBL/GenBank/DDBJ whole genome shotgun (WGS) entry which is preliminary data.</text>
</comment>
<proteinExistence type="predicted"/>
<keyword evidence="2" id="KW-1185">Reference proteome</keyword>
<organism evidence="1 2">
    <name type="scientific">Streptomyces olivoverticillatus</name>
    <dbReference type="NCBI Taxonomy" id="66427"/>
    <lineage>
        <taxon>Bacteria</taxon>
        <taxon>Bacillati</taxon>
        <taxon>Actinomycetota</taxon>
        <taxon>Actinomycetes</taxon>
        <taxon>Kitasatosporales</taxon>
        <taxon>Streptomycetaceae</taxon>
        <taxon>Streptomyces</taxon>
    </lineage>
</organism>
<dbReference type="Proteomes" id="UP000556084">
    <property type="component" value="Unassembled WGS sequence"/>
</dbReference>
<evidence type="ECO:0000313" key="2">
    <source>
        <dbReference type="Proteomes" id="UP000556084"/>
    </source>
</evidence>
<reference evidence="1 2" key="1">
    <citation type="submission" date="2020-08" db="EMBL/GenBank/DDBJ databases">
        <title>Genomic Encyclopedia of Type Strains, Phase III (KMG-III): the genomes of soil and plant-associated and newly described type strains.</title>
        <authorList>
            <person name="Whitman W."/>
        </authorList>
    </citation>
    <scope>NUCLEOTIDE SEQUENCE [LARGE SCALE GENOMIC DNA]</scope>
    <source>
        <strain evidence="1 2">CECT 3266</strain>
    </source>
</reference>
<sequence>MDDHGSTPRTTETETVLIAVRALTAAAATLCLGLSLAPAAQAVTPHPTPSAPAPASSENPFRWMDLQGLKAEYRFMCPAGTCVDYWSLVLTEDVAAKHYAGGRFFAYAPASGEFGFFLDTDIAVRTTDSPDGVRLVDSPFTRHNARFEIRYGNPDQPRKARVVATATTWM</sequence>
<dbReference type="AlphaFoldDB" id="A0A7W7PKQ0"/>
<gene>
    <name evidence="1" type="ORF">FHS39_000995</name>
</gene>